<comment type="caution">
    <text evidence="3">The sequence shown here is derived from an EMBL/GenBank/DDBJ whole genome shotgun (WGS) entry which is preliminary data.</text>
</comment>
<dbReference type="EMBL" id="NCXP01000022">
    <property type="protein sequence ID" value="OSC39580.1"/>
    <property type="molecule type" value="Genomic_DNA"/>
</dbReference>
<dbReference type="Gene3D" id="3.40.1000.70">
    <property type="entry name" value="PknH-like extracellular domain"/>
    <property type="match status" value="1"/>
</dbReference>
<dbReference type="AlphaFoldDB" id="A0A1X2LSB6"/>
<accession>A0A1X2LSB6</accession>
<protein>
    <recommendedName>
        <fullName evidence="2">PknH-like extracellular domain-containing protein</fullName>
    </recommendedName>
</protein>
<dbReference type="Pfam" id="PF14032">
    <property type="entry name" value="PknH_C"/>
    <property type="match status" value="1"/>
</dbReference>
<keyword evidence="4" id="KW-1185">Reference proteome</keyword>
<evidence type="ECO:0000313" key="4">
    <source>
        <dbReference type="Proteomes" id="UP000193247"/>
    </source>
</evidence>
<dbReference type="STRING" id="1430326.B8W66_16320"/>
<name>A0A1X2LSB6_9MYCO</name>
<gene>
    <name evidence="3" type="ORF">B8W66_16320</name>
</gene>
<evidence type="ECO:0000259" key="2">
    <source>
        <dbReference type="Pfam" id="PF14032"/>
    </source>
</evidence>
<dbReference type="InterPro" id="IPR026954">
    <property type="entry name" value="PknH-like_Extracell"/>
</dbReference>
<proteinExistence type="predicted"/>
<evidence type="ECO:0000313" key="3">
    <source>
        <dbReference type="EMBL" id="OSC39580.1"/>
    </source>
</evidence>
<feature type="region of interest" description="Disordered" evidence="1">
    <location>
        <begin position="86"/>
        <end position="106"/>
    </location>
</feature>
<reference evidence="3 4" key="1">
    <citation type="submission" date="2017-04" db="EMBL/GenBank/DDBJ databases">
        <title>The new phylogeny of genus Mycobacterium.</title>
        <authorList>
            <person name="Tortoli E."/>
            <person name="Trovato A."/>
            <person name="Cirillo D.M."/>
        </authorList>
    </citation>
    <scope>NUCLEOTIDE SEQUENCE [LARGE SCALE GENOMIC DNA]</scope>
    <source>
        <strain evidence="3 4">TBL 1200985</strain>
    </source>
</reference>
<dbReference type="RefSeq" id="WP_085326250.1">
    <property type="nucleotide sequence ID" value="NZ_NCXP01000022.1"/>
</dbReference>
<organism evidence="3 4">
    <name type="scientific">Mycobacterium decipiens</name>
    <dbReference type="NCBI Taxonomy" id="1430326"/>
    <lineage>
        <taxon>Bacteria</taxon>
        <taxon>Bacillati</taxon>
        <taxon>Actinomycetota</taxon>
        <taxon>Actinomycetes</taxon>
        <taxon>Mycobacteriales</taxon>
        <taxon>Mycobacteriaceae</taxon>
        <taxon>Mycobacterium</taxon>
    </lineage>
</organism>
<evidence type="ECO:0000256" key="1">
    <source>
        <dbReference type="SAM" id="MobiDB-lite"/>
    </source>
</evidence>
<dbReference type="Proteomes" id="UP000193247">
    <property type="component" value="Unassembled WGS sequence"/>
</dbReference>
<dbReference type="OrthoDB" id="4629891at2"/>
<sequence length="237" mass="25455">MRPTNSTRPNGRCRTRWSAWRPVVNRGAATRLAAIVCSAAVVITACSHKAPSAQPTTAPPASRVDALIVSVEDVRRIANYEELATHSLADMDEPPEADTSAPGPCRAVGNSDLTFGTGWSEFRSAGYHGVTDDLRPGMPVMVETVSQAIAVYPEPSAARGVFHQLESALEACAALHDPYFEFILDKPDASTLRISAPGWSHVYREKSSVFVSVGVLGLEPAEQIANSILQTISDRIK</sequence>
<dbReference type="InterPro" id="IPR038232">
    <property type="entry name" value="PknH-like_Extracell_sf"/>
</dbReference>
<feature type="domain" description="PknH-like extracellular" evidence="2">
    <location>
        <begin position="60"/>
        <end position="235"/>
    </location>
</feature>